<protein>
    <submittedName>
        <fullName evidence="1">Uncharacterized protein</fullName>
    </submittedName>
</protein>
<proteinExistence type="predicted"/>
<organism evidence="1 2">
    <name type="scientific">Erythrobacter ani</name>
    <dbReference type="NCBI Taxonomy" id="2827235"/>
    <lineage>
        <taxon>Bacteria</taxon>
        <taxon>Pseudomonadati</taxon>
        <taxon>Pseudomonadota</taxon>
        <taxon>Alphaproteobacteria</taxon>
        <taxon>Sphingomonadales</taxon>
        <taxon>Erythrobacteraceae</taxon>
        <taxon>Erythrobacter/Porphyrobacter group</taxon>
        <taxon>Erythrobacter</taxon>
    </lineage>
</organism>
<evidence type="ECO:0000313" key="1">
    <source>
        <dbReference type="EMBL" id="MBV7266761.1"/>
    </source>
</evidence>
<evidence type="ECO:0000313" key="2">
    <source>
        <dbReference type="Proteomes" id="UP000699975"/>
    </source>
</evidence>
<reference evidence="1 2" key="1">
    <citation type="submission" date="2021-04" db="EMBL/GenBank/DDBJ databases">
        <authorList>
            <person name="Pira H."/>
            <person name="Risdian C."/>
            <person name="Wink J."/>
        </authorList>
    </citation>
    <scope>NUCLEOTIDE SEQUENCE [LARGE SCALE GENOMIC DNA]</scope>
    <source>
        <strain evidence="1 2">WH131</strain>
    </source>
</reference>
<accession>A0ABS6SP05</accession>
<dbReference type="RefSeq" id="WP_218317310.1">
    <property type="nucleotide sequence ID" value="NZ_JAGSPB010000002.1"/>
</dbReference>
<comment type="caution">
    <text evidence="1">The sequence shown here is derived from an EMBL/GenBank/DDBJ whole genome shotgun (WGS) entry which is preliminary data.</text>
</comment>
<name>A0ABS6SP05_9SPHN</name>
<gene>
    <name evidence="1" type="ORF">KCG45_11270</name>
</gene>
<keyword evidence="2" id="KW-1185">Reference proteome</keyword>
<dbReference type="EMBL" id="JAGSPB010000002">
    <property type="protein sequence ID" value="MBV7266761.1"/>
    <property type="molecule type" value="Genomic_DNA"/>
</dbReference>
<dbReference type="Proteomes" id="UP000699975">
    <property type="component" value="Unassembled WGS sequence"/>
</dbReference>
<sequence length="428" mass="46382">MSATIHQLHNTPPIAGFIRVGHIDHKWIEERLSAGRMPYRRFVFDAAHVDKQRGLLGALKKAGHEVILDTNFAELCSVGRFNGAASVLPWANQDRPWQVEDLGGNRARFLASQMAEFAVERDVDAVLSPSQLIEVKGSGPSIDANLAEALRVALDASGGGGIALDYQVITTMNLLRDDEFRRDVAKICDQVDCENVWLRASGFDAQSTGAATKRFVENMAELHGAGKPFVGDMIGGLPAIGAAAAGAIGAICHGSGGRESFRIADYRKIPTGGGGGGKRRVFLAGLGRWVSEEQFEKIVGTKGAKSKLFCRDKGCCPQGRDDMIDEAKGHFLNQRNAQIRELSRIPEERRLDHFLAQQLGAASSLARTLSRLDYEDDKTAELVSNEKKRLFRMADSMRALGDNAIESRSLSPVFRGGGPNVAVIAGRS</sequence>